<gene>
    <name evidence="1" type="ORF">M9H77_32481</name>
</gene>
<keyword evidence="2" id="KW-1185">Reference proteome</keyword>
<proteinExistence type="predicted"/>
<reference evidence="2" key="1">
    <citation type="journal article" date="2023" name="Nat. Plants">
        <title>Single-cell RNA sequencing provides a high-resolution roadmap for understanding the multicellular compartmentation of specialized metabolism.</title>
        <authorList>
            <person name="Sun S."/>
            <person name="Shen X."/>
            <person name="Li Y."/>
            <person name="Li Y."/>
            <person name="Wang S."/>
            <person name="Li R."/>
            <person name="Zhang H."/>
            <person name="Shen G."/>
            <person name="Guo B."/>
            <person name="Wei J."/>
            <person name="Xu J."/>
            <person name="St-Pierre B."/>
            <person name="Chen S."/>
            <person name="Sun C."/>
        </authorList>
    </citation>
    <scope>NUCLEOTIDE SEQUENCE [LARGE SCALE GENOMIC DNA]</scope>
</reference>
<organism evidence="1 2">
    <name type="scientific">Catharanthus roseus</name>
    <name type="common">Madagascar periwinkle</name>
    <name type="synonym">Vinca rosea</name>
    <dbReference type="NCBI Taxonomy" id="4058"/>
    <lineage>
        <taxon>Eukaryota</taxon>
        <taxon>Viridiplantae</taxon>
        <taxon>Streptophyta</taxon>
        <taxon>Embryophyta</taxon>
        <taxon>Tracheophyta</taxon>
        <taxon>Spermatophyta</taxon>
        <taxon>Magnoliopsida</taxon>
        <taxon>eudicotyledons</taxon>
        <taxon>Gunneridae</taxon>
        <taxon>Pentapetalae</taxon>
        <taxon>asterids</taxon>
        <taxon>lamiids</taxon>
        <taxon>Gentianales</taxon>
        <taxon>Apocynaceae</taxon>
        <taxon>Rauvolfioideae</taxon>
        <taxon>Vinceae</taxon>
        <taxon>Catharanthinae</taxon>
        <taxon>Catharanthus</taxon>
    </lineage>
</organism>
<comment type="caution">
    <text evidence="1">The sequence shown here is derived from an EMBL/GenBank/DDBJ whole genome shotgun (WGS) entry which is preliminary data.</text>
</comment>
<name>A0ACC0A3X0_CATRO</name>
<dbReference type="Proteomes" id="UP001060085">
    <property type="component" value="Linkage Group LG07"/>
</dbReference>
<evidence type="ECO:0000313" key="1">
    <source>
        <dbReference type="EMBL" id="KAI5655294.1"/>
    </source>
</evidence>
<evidence type="ECO:0000313" key="2">
    <source>
        <dbReference type="Proteomes" id="UP001060085"/>
    </source>
</evidence>
<protein>
    <submittedName>
        <fullName evidence="1">Uncharacterized protein</fullName>
    </submittedName>
</protein>
<accession>A0ACC0A3X0</accession>
<sequence>MASLLSETIPRFTAETLRSAAKQSERCHIVPVRLRRAIKKYLREQEDPHMRRKVLRLSESFNEIKQVNLLLPQSTSKGLVEDPLNLERSKRWKIKSVYGDIGLKYSDDETIAYIASRMPAVYCACYRVLSEVRRRLPDFLPAKVLDFGAGTGSAFWALREVWPRSMEKVNLVEPSQSMQRAGQTLIKDLKHLPLIHSYGSIQTLSHNIDKSDRQHDLVIASYVLGEIPSLKDRITLVRQLWDLTGDILILIEPGTPEGSNIISQMRSHILWMEKRKSRKFENSPEKASKSLIPFKSGAFVVAPCPHDGSCPLANTGKYCHFVQRLQRTTSQLTHKRLKGGKPLRGFEDEKFSYVAFRRGQRPREPWPLDGMKFDTLKEQHAKRNPEDLEIDYEDQFESDIDDDQQEVDLVPYHSDTVETDAITDHDSGGEEEKMEVPSADVGSGWGRIVYSPLRRGRRVEMDVCRATNQDATEGSFDRIVLTHSKNPTLHHQARRSLWGDLWPF</sequence>
<dbReference type="EMBL" id="CM044707">
    <property type="protein sequence ID" value="KAI5655294.1"/>
    <property type="molecule type" value="Genomic_DNA"/>
</dbReference>